<accession>A0A915I867</accession>
<dbReference type="AlphaFoldDB" id="A0A915I867"/>
<keyword evidence="1" id="KW-1185">Reference proteome</keyword>
<dbReference type="Proteomes" id="UP000887565">
    <property type="component" value="Unplaced"/>
</dbReference>
<evidence type="ECO:0000313" key="2">
    <source>
        <dbReference type="WBParaSite" id="nRc.2.0.1.t09525-RA"/>
    </source>
</evidence>
<dbReference type="WBParaSite" id="nRc.2.0.1.t09525-RA">
    <property type="protein sequence ID" value="nRc.2.0.1.t09525-RA"/>
    <property type="gene ID" value="nRc.2.0.1.g09525"/>
</dbReference>
<protein>
    <submittedName>
        <fullName evidence="2">Uncharacterized protein</fullName>
    </submittedName>
</protein>
<organism evidence="1 2">
    <name type="scientific">Romanomermis culicivorax</name>
    <name type="common">Nematode worm</name>
    <dbReference type="NCBI Taxonomy" id="13658"/>
    <lineage>
        <taxon>Eukaryota</taxon>
        <taxon>Metazoa</taxon>
        <taxon>Ecdysozoa</taxon>
        <taxon>Nematoda</taxon>
        <taxon>Enoplea</taxon>
        <taxon>Dorylaimia</taxon>
        <taxon>Mermithida</taxon>
        <taxon>Mermithoidea</taxon>
        <taxon>Mermithidae</taxon>
        <taxon>Romanomermis</taxon>
    </lineage>
</organism>
<sequence>MHTLPEFFAASIEAVALLGFLGVNKALFARLQTISNFTHPCPSRPDSKKAVLLLWECEYSRGEPPKGLGAHP</sequence>
<name>A0A915I867_ROMCU</name>
<reference evidence="2" key="1">
    <citation type="submission" date="2022-11" db="UniProtKB">
        <authorList>
            <consortium name="WormBaseParasite"/>
        </authorList>
    </citation>
    <scope>IDENTIFICATION</scope>
</reference>
<proteinExistence type="predicted"/>
<evidence type="ECO:0000313" key="1">
    <source>
        <dbReference type="Proteomes" id="UP000887565"/>
    </source>
</evidence>